<accession>A0A2T0BIS0</accession>
<evidence type="ECO:0000313" key="3">
    <source>
        <dbReference type="Proteomes" id="UP000239471"/>
    </source>
</evidence>
<dbReference type="EMBL" id="PVXQ01000005">
    <property type="protein sequence ID" value="PRR83692.1"/>
    <property type="molecule type" value="Genomic_DNA"/>
</dbReference>
<dbReference type="OrthoDB" id="1915411at2"/>
<dbReference type="Proteomes" id="UP000239471">
    <property type="component" value="Unassembled WGS sequence"/>
</dbReference>
<evidence type="ECO:0000256" key="1">
    <source>
        <dbReference type="SAM" id="Phobius"/>
    </source>
</evidence>
<sequence>MKLRNLFKILIFTIMFSSMLSINIMATEKPIDYSVALDRVVEKVNDNTFIQPIKVNKDGSKTESDITINIQNAGLENVFANPEIIANKRISYGYNKESGDTNSDNGGIKASGWVVVEVLSYDKGDWNALIKEYSEVYESQLENVLVGNRKARYFKNSTYEDEYNGVIEGSNIPEYSKKSGYEETWLIYLPEFENSKKLIFVLVHKYYTSSSLAEGNSIDVYRNLHESYRNEYEQASKSIVDSIKIQIDLPGFGNSQREDLTEDDEYSENELELVILNIPGPDNTIQTVVGTVVPGVGIIIIAILGISTPPPPKPSKGPTGIRDGMERTLKGKTDGREYNIKYNAEKDEWTNTETDNPFYPEKFEGWQNDLAKDLEDSSKTCEKMSNRDTEFDREVKESVEKDKENAELLKKLHHLRRNLNLHRTEAGRINRPSGEPGSMTDKINDLEKQLINGEAVDKELLRKVRRVYTKASSGDISGYNDLPNNSIGKEIGETILLTEKEILSGSSKKALVLRGLLALASGGATEMGMEIASAGFVIKDYVDKGGDSVVEGMILGMGNAVISEGAGRITGGYAKVISKNVSKAFHRLGGTSKEGYKIFKGINNAKNAKIKINGKDTTIGLKDKMIDDIVENTAETVKNIYVAPPFQDIYKSYFI</sequence>
<name>A0A2T0BIS0_9CLOT</name>
<keyword evidence="1" id="KW-0472">Membrane</keyword>
<keyword evidence="1" id="KW-1133">Transmembrane helix</keyword>
<gene>
    <name evidence="2" type="ORF">CLVI_06390</name>
</gene>
<proteinExistence type="predicted"/>
<dbReference type="RefSeq" id="WP_106058678.1">
    <property type="nucleotide sequence ID" value="NZ_PVXQ01000005.1"/>
</dbReference>
<organism evidence="2 3">
    <name type="scientific">Clostridium vincentii</name>
    <dbReference type="NCBI Taxonomy" id="52704"/>
    <lineage>
        <taxon>Bacteria</taxon>
        <taxon>Bacillati</taxon>
        <taxon>Bacillota</taxon>
        <taxon>Clostridia</taxon>
        <taxon>Eubacteriales</taxon>
        <taxon>Clostridiaceae</taxon>
        <taxon>Clostridium</taxon>
    </lineage>
</organism>
<dbReference type="AlphaFoldDB" id="A0A2T0BIS0"/>
<protein>
    <submittedName>
        <fullName evidence="2">Uncharacterized protein</fullName>
    </submittedName>
</protein>
<keyword evidence="3" id="KW-1185">Reference proteome</keyword>
<evidence type="ECO:0000313" key="2">
    <source>
        <dbReference type="EMBL" id="PRR83692.1"/>
    </source>
</evidence>
<reference evidence="2 3" key="1">
    <citation type="submission" date="2018-03" db="EMBL/GenBank/DDBJ databases">
        <title>Genome sequence of Clostridium vincentii DSM 10228.</title>
        <authorList>
            <person name="Poehlein A."/>
            <person name="Daniel R."/>
        </authorList>
    </citation>
    <scope>NUCLEOTIDE SEQUENCE [LARGE SCALE GENOMIC DNA]</scope>
    <source>
        <strain evidence="2 3">DSM 10228</strain>
    </source>
</reference>
<comment type="caution">
    <text evidence="2">The sequence shown here is derived from an EMBL/GenBank/DDBJ whole genome shotgun (WGS) entry which is preliminary data.</text>
</comment>
<keyword evidence="1" id="KW-0812">Transmembrane</keyword>
<feature type="transmembrane region" description="Helical" evidence="1">
    <location>
        <begin position="7"/>
        <end position="26"/>
    </location>
</feature>